<feature type="compositionally biased region" description="Basic and acidic residues" evidence="1">
    <location>
        <begin position="147"/>
        <end position="170"/>
    </location>
</feature>
<dbReference type="Proteomes" id="UP000321234">
    <property type="component" value="Unassembled WGS sequence"/>
</dbReference>
<protein>
    <submittedName>
        <fullName evidence="2">Uncharacterized protein</fullName>
    </submittedName>
</protein>
<proteinExistence type="predicted"/>
<evidence type="ECO:0000313" key="3">
    <source>
        <dbReference type="Proteomes" id="UP000321234"/>
    </source>
</evidence>
<name>A0A5C8ZF67_9ACTN</name>
<reference evidence="2 3" key="1">
    <citation type="submission" date="2019-07" db="EMBL/GenBank/DDBJ databases">
        <title>Quadrisphaera sp. strain DD2A genome sequencing and assembly.</title>
        <authorList>
            <person name="Kim I."/>
        </authorList>
    </citation>
    <scope>NUCLEOTIDE SEQUENCE [LARGE SCALE GENOMIC DNA]</scope>
    <source>
        <strain evidence="2 3">DD2A</strain>
    </source>
</reference>
<evidence type="ECO:0000256" key="1">
    <source>
        <dbReference type="SAM" id="MobiDB-lite"/>
    </source>
</evidence>
<dbReference type="AlphaFoldDB" id="A0A5C8ZF67"/>
<feature type="region of interest" description="Disordered" evidence="1">
    <location>
        <begin position="1"/>
        <end position="38"/>
    </location>
</feature>
<accession>A0A5C8ZF67</accession>
<evidence type="ECO:0000313" key="2">
    <source>
        <dbReference type="EMBL" id="TXR56124.1"/>
    </source>
</evidence>
<feature type="region of interest" description="Disordered" evidence="1">
    <location>
        <begin position="146"/>
        <end position="210"/>
    </location>
</feature>
<dbReference type="EMBL" id="VKAC01000006">
    <property type="protein sequence ID" value="TXR56124.1"/>
    <property type="molecule type" value="Genomic_DNA"/>
</dbReference>
<organism evidence="2 3">
    <name type="scientific">Quadrisphaera setariae</name>
    <dbReference type="NCBI Taxonomy" id="2593304"/>
    <lineage>
        <taxon>Bacteria</taxon>
        <taxon>Bacillati</taxon>
        <taxon>Actinomycetota</taxon>
        <taxon>Actinomycetes</taxon>
        <taxon>Kineosporiales</taxon>
        <taxon>Kineosporiaceae</taxon>
        <taxon>Quadrisphaera</taxon>
    </lineage>
</organism>
<sequence length="210" mass="22899">MGEHRHGGSHEDAPPPRDPVTGLREPAGQGEVADHHGTAERLTTLLLLQERDRLSTRARDLQVVLAGTHSSARRRSLAHEIDDVADRLDEVADALDVVADRRDRAAEARDTRAVGRDAFARLSPHLPAERGAGAIERHHAAVARDWAASDRQEAREDRRRAASARRDAAAARRQAALLLRSDDGGGTPEERDDGTRDARVRPVAPVDPPL</sequence>
<comment type="caution">
    <text evidence="2">The sequence shown here is derived from an EMBL/GenBank/DDBJ whole genome shotgun (WGS) entry which is preliminary data.</text>
</comment>
<feature type="compositionally biased region" description="Basic and acidic residues" evidence="1">
    <location>
        <begin position="1"/>
        <end position="15"/>
    </location>
</feature>
<gene>
    <name evidence="2" type="ORF">FMM08_11885</name>
</gene>
<keyword evidence="3" id="KW-1185">Reference proteome</keyword>
<dbReference type="RefSeq" id="WP_147926556.1">
    <property type="nucleotide sequence ID" value="NZ_VKAC01000006.1"/>
</dbReference>